<dbReference type="GO" id="GO:0015386">
    <property type="term" value="F:potassium:proton antiporter activity"/>
    <property type="evidence" value="ECO:0007669"/>
    <property type="project" value="InterPro"/>
</dbReference>
<dbReference type="InterPro" id="IPR045158">
    <property type="entry name" value="KEA4/5/6-like"/>
</dbReference>
<comment type="caution">
    <text evidence="5">The sequence shown here is derived from an EMBL/GenBank/DDBJ whole genome shotgun (WGS) entry which is preliminary data.</text>
</comment>
<keyword evidence="3" id="KW-0406">Ion transport</keyword>
<keyword evidence="4" id="KW-1133">Transmembrane helix</keyword>
<keyword evidence="6" id="KW-1185">Reference proteome</keyword>
<proteinExistence type="predicted"/>
<evidence type="ECO:0000256" key="1">
    <source>
        <dbReference type="ARBA" id="ARBA00022448"/>
    </source>
</evidence>
<dbReference type="Proteomes" id="UP001367508">
    <property type="component" value="Unassembled WGS sequence"/>
</dbReference>
<feature type="transmembrane region" description="Helical" evidence="4">
    <location>
        <begin position="152"/>
        <end position="171"/>
    </location>
</feature>
<keyword evidence="4" id="KW-0812">Transmembrane</keyword>
<sequence>MRFFELYVFFVFPAHTINLSPKTHSRVILHANALSSYTTFVPFAMPSFAPPNPSPLPSKLTASNSFVASMDPQLATIDAGSFNNSAILETMARVTPNKNDTKDEKSFKLHHVFNRAEDTPMLIDRKMGQLNVSFVLFSDIQLSFANFKCMKLISDLLVAIVSATCAVSHLLFLDNCITRKYNLAVGTMAQFGVMFLLFVLGVEFSTTKIRVVAVLKGLFQNFLFMCMCGLIVSVVSTEARAMYNVGLAGLTFWSPTINIFRDPRWGRE</sequence>
<keyword evidence="1" id="KW-0813">Transport</keyword>
<evidence type="ECO:0000256" key="2">
    <source>
        <dbReference type="ARBA" id="ARBA00022449"/>
    </source>
</evidence>
<dbReference type="PANTHER" id="PTHR16254:SF29">
    <property type="entry name" value="K(+) EFFLUX ANTIPORTER 6"/>
    <property type="match status" value="1"/>
</dbReference>
<evidence type="ECO:0000313" key="6">
    <source>
        <dbReference type="Proteomes" id="UP001367508"/>
    </source>
</evidence>
<evidence type="ECO:0000256" key="3">
    <source>
        <dbReference type="ARBA" id="ARBA00023065"/>
    </source>
</evidence>
<dbReference type="PANTHER" id="PTHR16254">
    <property type="entry name" value="POTASSIUM/PROTON ANTIPORTER-RELATED"/>
    <property type="match status" value="1"/>
</dbReference>
<protein>
    <submittedName>
        <fullName evidence="5">Uncharacterized protein</fullName>
    </submittedName>
</protein>
<name>A0AAN9L2B1_CANGL</name>
<accession>A0AAN9L2B1</accession>
<gene>
    <name evidence="5" type="ORF">VNO77_22284</name>
</gene>
<keyword evidence="2" id="KW-0050">Antiport</keyword>
<dbReference type="EMBL" id="JAYMYQ010000005">
    <property type="protein sequence ID" value="KAK7328185.1"/>
    <property type="molecule type" value="Genomic_DNA"/>
</dbReference>
<evidence type="ECO:0000256" key="4">
    <source>
        <dbReference type="SAM" id="Phobius"/>
    </source>
</evidence>
<feature type="transmembrane region" description="Helical" evidence="4">
    <location>
        <begin position="183"/>
        <end position="202"/>
    </location>
</feature>
<keyword evidence="4" id="KW-0472">Membrane</keyword>
<evidence type="ECO:0000313" key="5">
    <source>
        <dbReference type="EMBL" id="KAK7328185.1"/>
    </source>
</evidence>
<reference evidence="5 6" key="1">
    <citation type="submission" date="2024-01" db="EMBL/GenBank/DDBJ databases">
        <title>The genomes of 5 underutilized Papilionoideae crops provide insights into root nodulation and disease resistanc.</title>
        <authorList>
            <person name="Jiang F."/>
        </authorList>
    </citation>
    <scope>NUCLEOTIDE SEQUENCE [LARGE SCALE GENOMIC DNA]</scope>
    <source>
        <strain evidence="5">LVBAO_FW01</strain>
        <tissue evidence="5">Leaves</tissue>
    </source>
</reference>
<feature type="transmembrane region" description="Helical" evidence="4">
    <location>
        <begin position="214"/>
        <end position="235"/>
    </location>
</feature>
<organism evidence="5 6">
    <name type="scientific">Canavalia gladiata</name>
    <name type="common">Sword bean</name>
    <name type="synonym">Dolichos gladiatus</name>
    <dbReference type="NCBI Taxonomy" id="3824"/>
    <lineage>
        <taxon>Eukaryota</taxon>
        <taxon>Viridiplantae</taxon>
        <taxon>Streptophyta</taxon>
        <taxon>Embryophyta</taxon>
        <taxon>Tracheophyta</taxon>
        <taxon>Spermatophyta</taxon>
        <taxon>Magnoliopsida</taxon>
        <taxon>eudicotyledons</taxon>
        <taxon>Gunneridae</taxon>
        <taxon>Pentapetalae</taxon>
        <taxon>rosids</taxon>
        <taxon>fabids</taxon>
        <taxon>Fabales</taxon>
        <taxon>Fabaceae</taxon>
        <taxon>Papilionoideae</taxon>
        <taxon>50 kb inversion clade</taxon>
        <taxon>NPAAA clade</taxon>
        <taxon>indigoferoid/millettioid clade</taxon>
        <taxon>Phaseoleae</taxon>
        <taxon>Canavalia</taxon>
    </lineage>
</organism>
<dbReference type="AlphaFoldDB" id="A0AAN9L2B1"/>